<name>A0ABT8YQS8_9HYPH</name>
<dbReference type="Proteomes" id="UP001174932">
    <property type="component" value="Unassembled WGS sequence"/>
</dbReference>
<dbReference type="EMBL" id="JAUOZU010000012">
    <property type="protein sequence ID" value="MDO6965662.1"/>
    <property type="molecule type" value="Genomic_DNA"/>
</dbReference>
<reference evidence="1" key="1">
    <citation type="journal article" date="2015" name="Int. J. Syst. Evol. Microbiol.">
        <title>Rhizobium alvei sp. nov., isolated from a freshwater river.</title>
        <authorList>
            <person name="Sheu S.Y."/>
            <person name="Huang H.W."/>
            <person name="Young C.C."/>
            <person name="Chen W.M."/>
        </authorList>
    </citation>
    <scope>NUCLEOTIDE SEQUENCE</scope>
    <source>
        <strain evidence="1">TNR-22</strain>
    </source>
</reference>
<accession>A0ABT8YQS8</accession>
<dbReference type="SUPFAM" id="SSF58104">
    <property type="entry name" value="Methyl-accepting chemotaxis protein (MCP) signaling domain"/>
    <property type="match status" value="1"/>
</dbReference>
<protein>
    <submittedName>
        <fullName evidence="1">Chemotaxis protein</fullName>
    </submittedName>
</protein>
<keyword evidence="2" id="KW-1185">Reference proteome</keyword>
<organism evidence="1 2">
    <name type="scientific">Rhizobium alvei</name>
    <dbReference type="NCBI Taxonomy" id="1132659"/>
    <lineage>
        <taxon>Bacteria</taxon>
        <taxon>Pseudomonadati</taxon>
        <taxon>Pseudomonadota</taxon>
        <taxon>Alphaproteobacteria</taxon>
        <taxon>Hyphomicrobiales</taxon>
        <taxon>Rhizobiaceae</taxon>
        <taxon>Rhizobium/Agrobacterium group</taxon>
        <taxon>Rhizobium</taxon>
    </lineage>
</organism>
<comment type="caution">
    <text evidence="1">The sequence shown here is derived from an EMBL/GenBank/DDBJ whole genome shotgun (WGS) entry which is preliminary data.</text>
</comment>
<evidence type="ECO:0000313" key="1">
    <source>
        <dbReference type="EMBL" id="MDO6965662.1"/>
    </source>
</evidence>
<evidence type="ECO:0000313" key="2">
    <source>
        <dbReference type="Proteomes" id="UP001174932"/>
    </source>
</evidence>
<dbReference type="Gene3D" id="1.10.287.950">
    <property type="entry name" value="Methyl-accepting chemotaxis protein"/>
    <property type="match status" value="1"/>
</dbReference>
<proteinExistence type="predicted"/>
<sequence length="578" mass="62330">MSTAFKIDTYSHPTQSALSGKLAIAQAQIERSFLEGGNVLIAVMDSVTGLTEILDQVVNLLNPEATRRVFDGMRKVVDDLADLPDAASRKQEALTRIAGLCTNVYKRVEDMQEIIRYLRTIAMTVKITGAGIPEFSGFADEIRERIQSVGTEIDHFGSQLNAMRTRLASANTSSESVIRDFASAIPELVASMDRSSLALAEQQKRMAASAQQLQQITGSIQLKIASVLSALQIGDVTRQRIEHIMSMFAALSEFRASDGTKTMAASDLASIEAAISGLARAQLEESASDFNEKCASISANIASFTADASQVLMLRDELAGHGQPSDARIFDTMKSDLERATSLSVKVAERTGDLDRVVTSVGDSTQSLIAGIANIRKIKLDIFYMALNSNLACTRLGDAGRSVNVASGELRVFADKLEVPAEGIVLQMQEIETARDLLNIDNNRRVERIDEPLAEAHKAIETVAEQMSSGLALLAEKGGSVFESIEKAIRTLDFRSDLGDVIDDCLRIAAEEDQGVTAPIAAGCDVINAFSARIYKTYTMAQERVIHQKFLPVVESAAATAASGTSADDDDDLMSALF</sequence>
<reference evidence="1" key="2">
    <citation type="submission" date="2023-07" db="EMBL/GenBank/DDBJ databases">
        <authorList>
            <person name="Shen H."/>
        </authorList>
    </citation>
    <scope>NUCLEOTIDE SEQUENCE</scope>
    <source>
        <strain evidence="1">TNR-22</strain>
    </source>
</reference>
<gene>
    <name evidence="1" type="ORF">Q4481_16985</name>
</gene>
<dbReference type="RefSeq" id="WP_304377588.1">
    <property type="nucleotide sequence ID" value="NZ_JAUOZU010000012.1"/>
</dbReference>